<evidence type="ECO:0000256" key="7">
    <source>
        <dbReference type="PROSITE-ProRule" id="PRU10141"/>
    </source>
</evidence>
<dbReference type="Gene3D" id="1.10.510.10">
    <property type="entry name" value="Transferase(Phosphotransferase) domain 1"/>
    <property type="match status" value="1"/>
</dbReference>
<dbReference type="InterPro" id="IPR017441">
    <property type="entry name" value="Protein_kinase_ATP_BS"/>
</dbReference>
<dbReference type="PANTHER" id="PTHR43289">
    <property type="entry name" value="MITOGEN-ACTIVATED PROTEIN KINASE KINASE KINASE 20-RELATED"/>
    <property type="match status" value="1"/>
</dbReference>
<dbReference type="InterPro" id="IPR011009">
    <property type="entry name" value="Kinase-like_dom_sf"/>
</dbReference>
<keyword evidence="4 7" id="KW-0547">Nucleotide-binding</keyword>
<feature type="domain" description="Protein kinase" evidence="10">
    <location>
        <begin position="12"/>
        <end position="270"/>
    </location>
</feature>
<keyword evidence="9" id="KW-1133">Transmembrane helix</keyword>
<dbReference type="InterPro" id="IPR000719">
    <property type="entry name" value="Prot_kinase_dom"/>
</dbReference>
<dbReference type="GO" id="GO:0005524">
    <property type="term" value="F:ATP binding"/>
    <property type="evidence" value="ECO:0007669"/>
    <property type="project" value="UniProtKB-UniRule"/>
</dbReference>
<name>A0A2M8P0W4_9CHLR</name>
<evidence type="ECO:0000256" key="3">
    <source>
        <dbReference type="ARBA" id="ARBA00022679"/>
    </source>
</evidence>
<dbReference type="PROSITE" id="PS50011">
    <property type="entry name" value="PROTEIN_KINASE_DOM"/>
    <property type="match status" value="1"/>
</dbReference>
<dbReference type="Pfam" id="PF00069">
    <property type="entry name" value="Pkinase"/>
    <property type="match status" value="1"/>
</dbReference>
<dbReference type="InterPro" id="IPR008271">
    <property type="entry name" value="Ser/Thr_kinase_AS"/>
</dbReference>
<feature type="binding site" evidence="7">
    <location>
        <position position="41"/>
    </location>
    <ligand>
        <name>ATP</name>
        <dbReference type="ChEBI" id="CHEBI:30616"/>
    </ligand>
</feature>
<dbReference type="CDD" id="cd14014">
    <property type="entry name" value="STKc_PknB_like"/>
    <property type="match status" value="1"/>
</dbReference>
<protein>
    <recommendedName>
        <fullName evidence="1">non-specific serine/threonine protein kinase</fullName>
        <ecNumber evidence="1">2.7.11.1</ecNumber>
    </recommendedName>
</protein>
<dbReference type="PROSITE" id="PS00107">
    <property type="entry name" value="PROTEIN_KINASE_ATP"/>
    <property type="match status" value="1"/>
</dbReference>
<keyword evidence="9" id="KW-0472">Membrane</keyword>
<sequence>MAELIGRTLGQYTIIAKLGAGGMATVYRARQASVERDVAIKVIRVDLMDDENFVARFRNEARLIASLQHLHILKIFDYGNQENILYIVMELLEGGSLSRLLRQEGGLPLAPATRMLEQISSALDYAHGRGIIHRDLKPDNVLLDQQQNAFLTDFGIAKMLGDTSNRTRTGMVMGTPAYMAPELWQGQPADARADIYALGVMLYEMLTGVSPFRAETPYQIMHKHVYEAPPSLRAQGLQMPVAVDQVISKALSKQPEERFSSAGQLAEAFREALSGQDISRFIMQTPRGGTSQPTPVRTAVDYTAPTMPPTLPEFSTPESSRLPTQSRSVGRKQAVSPVLALVALVLVALIGVGLFAALNANQAAVSETPSTPDTTGTAQAIAQSGTATANSQFIIIIPTTAEPPSATPSATQSPTVAGLQIQTATLPQTPSATPSGTVTLTAAATSTPSITPSLTATLTATATSTPSATLTHTPTSTPSATPTLTATNTPSSTPSRTLSPTPTTDPATIVAATLAPIQSATALARQVQQTVEAVIVAENATAAAQATSTAQKFATATAQAVVAQQTLNAQSTLIAMQSATHTPTRTPSVTPTVAIIVFTPVVFTPIAPAFSTPTPTPFIVYTTPTPLASLVTPTPITCPGFLPSRLIIGEYGRITPGDPNRLRETPNGRILALIRAGDVIKILDGPICDTVGAGTGLAWWKVEYTNPRDGRTYIGWTAEGSGGAYWIDPISRP</sequence>
<accession>A0A2M8P0W4</accession>
<dbReference type="FunFam" id="1.10.510.10:FF:000021">
    <property type="entry name" value="Serine/threonine protein kinase"/>
    <property type="match status" value="1"/>
</dbReference>
<reference evidence="11 12" key="1">
    <citation type="submission" date="2017-11" db="EMBL/GenBank/DDBJ databases">
        <title>Evolution of Phototrophy in the Chloroflexi Phylum Driven by Horizontal Gene Transfer.</title>
        <authorList>
            <person name="Ward L.M."/>
            <person name="Hemp J."/>
            <person name="Shih P.M."/>
            <person name="Mcglynn S.E."/>
            <person name="Fischer W."/>
        </authorList>
    </citation>
    <scope>NUCLEOTIDE SEQUENCE [LARGE SCALE GENOMIC DNA]</scope>
    <source>
        <strain evidence="11">CP2_2F</strain>
    </source>
</reference>
<organism evidence="11 12">
    <name type="scientific">Candidatus Thermofonsia Clade 1 bacterium</name>
    <dbReference type="NCBI Taxonomy" id="2364210"/>
    <lineage>
        <taxon>Bacteria</taxon>
        <taxon>Bacillati</taxon>
        <taxon>Chloroflexota</taxon>
        <taxon>Candidatus Thermofontia</taxon>
        <taxon>Candidatus Thermofonsia Clade 1</taxon>
    </lineage>
</organism>
<gene>
    <name evidence="11" type="ORF">CUN51_04800</name>
</gene>
<comment type="caution">
    <text evidence="11">The sequence shown here is derived from an EMBL/GenBank/DDBJ whole genome shotgun (WGS) entry which is preliminary data.</text>
</comment>
<evidence type="ECO:0000256" key="5">
    <source>
        <dbReference type="ARBA" id="ARBA00022777"/>
    </source>
</evidence>
<dbReference type="GO" id="GO:0004674">
    <property type="term" value="F:protein serine/threonine kinase activity"/>
    <property type="evidence" value="ECO:0007669"/>
    <property type="project" value="UniProtKB-KW"/>
</dbReference>
<dbReference type="PANTHER" id="PTHR43289:SF6">
    <property type="entry name" value="SERINE_THREONINE-PROTEIN KINASE NEKL-3"/>
    <property type="match status" value="1"/>
</dbReference>
<evidence type="ECO:0000256" key="8">
    <source>
        <dbReference type="SAM" id="MobiDB-lite"/>
    </source>
</evidence>
<dbReference type="EMBL" id="PGTK01000004">
    <property type="protein sequence ID" value="PJF31190.1"/>
    <property type="molecule type" value="Genomic_DNA"/>
</dbReference>
<keyword evidence="5" id="KW-0418">Kinase</keyword>
<proteinExistence type="predicted"/>
<evidence type="ECO:0000256" key="9">
    <source>
        <dbReference type="SAM" id="Phobius"/>
    </source>
</evidence>
<evidence type="ECO:0000256" key="2">
    <source>
        <dbReference type="ARBA" id="ARBA00022527"/>
    </source>
</evidence>
<evidence type="ECO:0000259" key="10">
    <source>
        <dbReference type="PROSITE" id="PS50011"/>
    </source>
</evidence>
<dbReference type="AlphaFoldDB" id="A0A2M8P0W4"/>
<keyword evidence="6 7" id="KW-0067">ATP-binding</keyword>
<dbReference type="SUPFAM" id="SSF56112">
    <property type="entry name" value="Protein kinase-like (PK-like)"/>
    <property type="match status" value="1"/>
</dbReference>
<keyword evidence="9" id="KW-0812">Transmembrane</keyword>
<evidence type="ECO:0000256" key="6">
    <source>
        <dbReference type="ARBA" id="ARBA00022840"/>
    </source>
</evidence>
<feature type="compositionally biased region" description="Polar residues" evidence="8">
    <location>
        <begin position="316"/>
        <end position="328"/>
    </location>
</feature>
<feature type="region of interest" description="Disordered" evidence="8">
    <location>
        <begin position="461"/>
        <end position="505"/>
    </location>
</feature>
<feature type="region of interest" description="Disordered" evidence="8">
    <location>
        <begin position="308"/>
        <end position="328"/>
    </location>
</feature>
<dbReference type="SMART" id="SM00220">
    <property type="entry name" value="S_TKc"/>
    <property type="match status" value="1"/>
</dbReference>
<evidence type="ECO:0000256" key="4">
    <source>
        <dbReference type="ARBA" id="ARBA00022741"/>
    </source>
</evidence>
<dbReference type="Proteomes" id="UP000228921">
    <property type="component" value="Unassembled WGS sequence"/>
</dbReference>
<feature type="transmembrane region" description="Helical" evidence="9">
    <location>
        <begin position="334"/>
        <end position="358"/>
    </location>
</feature>
<dbReference type="Gene3D" id="3.30.200.20">
    <property type="entry name" value="Phosphorylase Kinase, domain 1"/>
    <property type="match status" value="1"/>
</dbReference>
<evidence type="ECO:0000256" key="1">
    <source>
        <dbReference type="ARBA" id="ARBA00012513"/>
    </source>
</evidence>
<evidence type="ECO:0000313" key="12">
    <source>
        <dbReference type="Proteomes" id="UP000228921"/>
    </source>
</evidence>
<keyword evidence="2" id="KW-0723">Serine/threonine-protein kinase</keyword>
<dbReference type="PROSITE" id="PS00108">
    <property type="entry name" value="PROTEIN_KINASE_ST"/>
    <property type="match status" value="1"/>
</dbReference>
<dbReference type="EC" id="2.7.11.1" evidence="1"/>
<evidence type="ECO:0000313" key="11">
    <source>
        <dbReference type="EMBL" id="PJF31190.1"/>
    </source>
</evidence>
<keyword evidence="3" id="KW-0808">Transferase</keyword>